<dbReference type="AlphaFoldDB" id="A0A2T6BJ16"/>
<proteinExistence type="predicted"/>
<organism evidence="1 2">
    <name type="scientific">Litoreibacter ponti</name>
    <dbReference type="NCBI Taxonomy" id="1510457"/>
    <lineage>
        <taxon>Bacteria</taxon>
        <taxon>Pseudomonadati</taxon>
        <taxon>Pseudomonadota</taxon>
        <taxon>Alphaproteobacteria</taxon>
        <taxon>Rhodobacterales</taxon>
        <taxon>Roseobacteraceae</taxon>
        <taxon>Litoreibacter</taxon>
    </lineage>
</organism>
<dbReference type="Gene3D" id="3.40.50.300">
    <property type="entry name" value="P-loop containing nucleotide triphosphate hydrolases"/>
    <property type="match status" value="1"/>
</dbReference>
<dbReference type="SUPFAM" id="SSF52540">
    <property type="entry name" value="P-loop containing nucleoside triphosphate hydrolases"/>
    <property type="match status" value="1"/>
</dbReference>
<dbReference type="GO" id="GO:0008146">
    <property type="term" value="F:sulfotransferase activity"/>
    <property type="evidence" value="ECO:0007669"/>
    <property type="project" value="InterPro"/>
</dbReference>
<dbReference type="Pfam" id="PF03567">
    <property type="entry name" value="Sulfotransfer_2"/>
    <property type="match status" value="1"/>
</dbReference>
<keyword evidence="2" id="KW-1185">Reference proteome</keyword>
<dbReference type="Proteomes" id="UP000243978">
    <property type="component" value="Unassembled WGS sequence"/>
</dbReference>
<evidence type="ECO:0000313" key="1">
    <source>
        <dbReference type="EMBL" id="PTX56051.1"/>
    </source>
</evidence>
<reference evidence="1 2" key="1">
    <citation type="submission" date="2018-04" db="EMBL/GenBank/DDBJ databases">
        <title>Genomic Encyclopedia of Archaeal and Bacterial Type Strains, Phase II (KMG-II): from individual species to whole genera.</title>
        <authorList>
            <person name="Goeker M."/>
        </authorList>
    </citation>
    <scope>NUCLEOTIDE SEQUENCE [LARGE SCALE GENOMIC DNA]</scope>
    <source>
        <strain evidence="1 2">DSM 100977</strain>
    </source>
</reference>
<evidence type="ECO:0008006" key="3">
    <source>
        <dbReference type="Google" id="ProtNLM"/>
    </source>
</evidence>
<dbReference type="InterPro" id="IPR005331">
    <property type="entry name" value="Sulfotransferase"/>
</dbReference>
<sequence length="203" mass="23195">MIFFKERLVYLAVPKTGTSAIERALGRHASAVFRDPPGMKHTNALGFERKFRGLFERKTLSPLETMAVMREPLDWLGSWYRYRRRPALDGHPNSTRDVSFDEFVEAYLQDTRPAFADIGSQARFLTDQSGALLINHVFAYTDFETIRAFLATRLNRPIEFDKVNTSPRAPLSLSKGLRSRLEKTCAQDFEIYEALKDGPLSVT</sequence>
<dbReference type="EMBL" id="QBKS01000001">
    <property type="protein sequence ID" value="PTX56051.1"/>
    <property type="molecule type" value="Genomic_DNA"/>
</dbReference>
<dbReference type="GO" id="GO:0016020">
    <property type="term" value="C:membrane"/>
    <property type="evidence" value="ECO:0007669"/>
    <property type="project" value="InterPro"/>
</dbReference>
<evidence type="ECO:0000313" key="2">
    <source>
        <dbReference type="Proteomes" id="UP000243978"/>
    </source>
</evidence>
<protein>
    <recommendedName>
        <fullName evidence="3">Gamma-glutamyl kinase</fullName>
    </recommendedName>
</protein>
<comment type="caution">
    <text evidence="1">The sequence shown here is derived from an EMBL/GenBank/DDBJ whole genome shotgun (WGS) entry which is preliminary data.</text>
</comment>
<dbReference type="InterPro" id="IPR027417">
    <property type="entry name" value="P-loop_NTPase"/>
</dbReference>
<gene>
    <name evidence="1" type="ORF">C8N43_0701</name>
</gene>
<accession>A0A2T6BJ16</accession>
<name>A0A2T6BJ16_9RHOB</name>